<evidence type="ECO:0000256" key="5">
    <source>
        <dbReference type="ARBA" id="ARBA00013081"/>
    </source>
</evidence>
<dbReference type="GO" id="GO:0046872">
    <property type="term" value="F:metal ion binding"/>
    <property type="evidence" value="ECO:0007669"/>
    <property type="project" value="UniProtKB-KW"/>
</dbReference>
<dbReference type="Gene3D" id="3.60.40.10">
    <property type="entry name" value="PPM-type phosphatase domain"/>
    <property type="match status" value="1"/>
</dbReference>
<evidence type="ECO:0000256" key="17">
    <source>
        <dbReference type="ARBA" id="ARBA00048336"/>
    </source>
</evidence>
<reference evidence="21 22" key="1">
    <citation type="submission" date="2016-09" db="EMBL/GenBank/DDBJ databases">
        <title>The draft genome of Dichanthelium oligosanthes: A C3 panicoid grass species.</title>
        <authorList>
            <person name="Studer A.J."/>
            <person name="Schnable J.C."/>
            <person name="Brutnell T.P."/>
        </authorList>
    </citation>
    <scope>NUCLEOTIDE SEQUENCE [LARGE SCALE GENOMIC DNA]</scope>
    <source>
        <strain evidence="22">cv. Kellogg 1175</strain>
        <tissue evidence="21">Leaf</tissue>
    </source>
</reference>
<evidence type="ECO:0000256" key="1">
    <source>
        <dbReference type="ARBA" id="ARBA00001936"/>
    </source>
</evidence>
<dbReference type="EMBL" id="LWDX02030650">
    <property type="protein sequence ID" value="OEL28171.1"/>
    <property type="molecule type" value="Genomic_DNA"/>
</dbReference>
<evidence type="ECO:0000256" key="15">
    <source>
        <dbReference type="ARBA" id="ARBA00023211"/>
    </source>
</evidence>
<dbReference type="PROSITE" id="PS51746">
    <property type="entry name" value="PPM_2"/>
    <property type="match status" value="1"/>
</dbReference>
<dbReference type="PROSITE" id="PS01032">
    <property type="entry name" value="PPM_1"/>
    <property type="match status" value="1"/>
</dbReference>
<dbReference type="InterPro" id="IPR032675">
    <property type="entry name" value="LRR_dom_sf"/>
</dbReference>
<keyword evidence="13 18" id="KW-0904">Protein phosphatase</keyword>
<dbReference type="Proteomes" id="UP000095767">
    <property type="component" value="Unassembled WGS sequence"/>
</dbReference>
<name>A0A1E5VST8_9POAL</name>
<dbReference type="InterPro" id="IPR042197">
    <property type="entry name" value="Apaf_helical"/>
</dbReference>
<evidence type="ECO:0000256" key="12">
    <source>
        <dbReference type="ARBA" id="ARBA00022842"/>
    </source>
</evidence>
<evidence type="ECO:0000313" key="21">
    <source>
        <dbReference type="EMBL" id="OEL28171.1"/>
    </source>
</evidence>
<organism evidence="21 22">
    <name type="scientific">Dichanthelium oligosanthes</name>
    <dbReference type="NCBI Taxonomy" id="888268"/>
    <lineage>
        <taxon>Eukaryota</taxon>
        <taxon>Viridiplantae</taxon>
        <taxon>Streptophyta</taxon>
        <taxon>Embryophyta</taxon>
        <taxon>Tracheophyta</taxon>
        <taxon>Spermatophyta</taxon>
        <taxon>Magnoliopsida</taxon>
        <taxon>Liliopsida</taxon>
        <taxon>Poales</taxon>
        <taxon>Poaceae</taxon>
        <taxon>PACMAD clade</taxon>
        <taxon>Panicoideae</taxon>
        <taxon>Panicodae</taxon>
        <taxon>Paniceae</taxon>
        <taxon>Dichantheliinae</taxon>
        <taxon>Dichanthelium</taxon>
    </lineage>
</organism>
<protein>
    <recommendedName>
        <fullName evidence="5">protein-serine/threonine phosphatase</fullName>
        <ecNumber evidence="5">3.1.3.16</ecNumber>
    </recommendedName>
</protein>
<evidence type="ECO:0000256" key="16">
    <source>
        <dbReference type="ARBA" id="ARBA00047761"/>
    </source>
</evidence>
<keyword evidence="14" id="KW-0175">Coiled coil</keyword>
<dbReference type="InterPro" id="IPR055414">
    <property type="entry name" value="LRR_R13L4/SHOC2-like"/>
</dbReference>
<dbReference type="Gene3D" id="3.40.50.300">
    <property type="entry name" value="P-loop containing nucleotide triphosphate hydrolases"/>
    <property type="match status" value="1"/>
</dbReference>
<sequence>MEVPVSVSLGVVRSLPAKLERLLSPVADHGLRLRGGEQKKILLLKDNLQELMDKYLMEPSEVEAPVATARCWVKEVRELSYDIDDFLDELVHGHHADPKNLRSRSRWVADECSQFRARLRDAIQRHKTYNLDRCKKRPSSLASEELPLPPLYGLATGRLVGIDNSMQKLQEWLTGDGERKLRVVSIVGLGGVGKTTLAKELYRKIETQFECGAFARTSHKPDMRNLLSSILLQVRPERPPDASESRNLIDTIRAHLQHKKYFIIIDDLWASSTWDIVCRALPDDKCCSRVLTTTEIDVVAQRCCGHNSEYILQMGPLRDDESRKLFFSRFPDDQSNSCEQSEVLLEIIRKCGGFPLATVTISSLLARQHSGIEQCNYIRRSLSSKLRTNPSMEAMKQVLDLCYNNFPDRLKACMLYLSTYKEDHIIWKDDLVKQWIAEGLICAKEGNSMEEVASAYLDELVNGGMIQPVDINYSGEVLSCTVHYMILNLIRYKSIEENFLTAIDGSQTNIRLADKVRRLSLLFGDADDAEPPANLRLSQVRSLVFYGFFKSLPSIVEFRHVRVLILNLWGDQDSISFDLTTLCNLFQLKYLEIFCNVTLNLQTEMQGLQYLETLKISSRVSEVPQDIVHLPGLLHLSVPGDTNLPNGIGHLATLQTLGCFDLINNSAENVLSLCELTNLWDLRLTCSESQPDNLKKNMEQLGLVLSKLRNLKALTLLPAGSYNENTMEASASSSDISYDLSNASSPSALLEKLELVPRICILSVLPEWIGKLHLLSILKIEVMGLSGGDIGILQALPALAALSLYVRTAPAERIIFRGKGFPVLMHFVLICSALCVAFEEGAMPNVRRLKVGFNANTMGKYIIAEADLQNLTCLQVFSAKIGGAEADEFSIKSALYDIFRQNTNPPIINIQCVGWVFYGDKEISTTSAMQQIAEEQGSTEDIGTHLQAPAFSCGDIEISTALATRQTAEVRSTSTQDGCWVFYGDKEISTTSATQCIAEEGSTEDIITLPSSIYYDNQEISTASATQQTAEERSTSTEEISTTSATQRIAEEGSTEDIINLPSSIPYDKEISTASATQQIAHRHRSMLGPLLWGCGGVWPTTKKTGSNSEGRDGFLWWRGLARCDAGHVSVAVAQANTVLEDQCRLESSKLLGTFVGVFDGHGGSEAARFVCDHLFQLLRKGSSGPQGVTVDAIRKAFLDTEEGFLEEVSQTWSMKPSIATVGTCCLVGVVHRGTLFVANLGNSRAVLGKKMGPTWQIAAEQLSGEHHASQEAVRRELMALHPDDPQIVVFKHGVWRVKGLIQISRSIGDAYLKQAKYNSERIYSKFRISQPLSRPILSAEPSITSHKLQPCDRFVIFASDGLYEHLTNQEAVEIVDSHQPAGSATRLVKAALQKAARKRAMRYSDLKKIGRGVRRHFHDDITAIVLFINDGQLAKGARQEQPLSIICPPNF</sequence>
<dbReference type="InterPro" id="IPR001932">
    <property type="entry name" value="PPM-type_phosphatase-like_dom"/>
</dbReference>
<dbReference type="Pfam" id="PF23598">
    <property type="entry name" value="LRR_14"/>
    <property type="match status" value="1"/>
</dbReference>
<dbReference type="EC" id="3.1.3.16" evidence="5"/>
<dbReference type="SUPFAM" id="SSF52058">
    <property type="entry name" value="L domain-like"/>
    <property type="match status" value="1"/>
</dbReference>
<evidence type="ECO:0000256" key="2">
    <source>
        <dbReference type="ARBA" id="ARBA00001946"/>
    </source>
</evidence>
<evidence type="ECO:0000256" key="8">
    <source>
        <dbReference type="ARBA" id="ARBA00022737"/>
    </source>
</evidence>
<dbReference type="InterPro" id="IPR000222">
    <property type="entry name" value="PP2C_BS"/>
</dbReference>
<feature type="compositionally biased region" description="Low complexity" evidence="19">
    <location>
        <begin position="1037"/>
        <end position="1047"/>
    </location>
</feature>
<evidence type="ECO:0000256" key="18">
    <source>
        <dbReference type="RuleBase" id="RU003465"/>
    </source>
</evidence>
<dbReference type="Gene3D" id="3.80.10.10">
    <property type="entry name" value="Ribonuclease Inhibitor"/>
    <property type="match status" value="1"/>
</dbReference>
<evidence type="ECO:0000256" key="14">
    <source>
        <dbReference type="ARBA" id="ARBA00023054"/>
    </source>
</evidence>
<dbReference type="InterPro" id="IPR044974">
    <property type="entry name" value="Disease_R_plants"/>
</dbReference>
<dbReference type="Gene3D" id="1.10.10.10">
    <property type="entry name" value="Winged helix-like DNA-binding domain superfamily/Winged helix DNA-binding domain"/>
    <property type="match status" value="1"/>
</dbReference>
<dbReference type="Gene3D" id="1.10.8.430">
    <property type="entry name" value="Helical domain of apoptotic protease-activating factors"/>
    <property type="match status" value="1"/>
</dbReference>
<dbReference type="CDD" id="cd00143">
    <property type="entry name" value="PP2Cc"/>
    <property type="match status" value="1"/>
</dbReference>
<dbReference type="Pfam" id="PF23559">
    <property type="entry name" value="WHD_DRP"/>
    <property type="match status" value="1"/>
</dbReference>
<keyword evidence="22" id="KW-1185">Reference proteome</keyword>
<dbReference type="FunFam" id="1.10.10.10:FF:000322">
    <property type="entry name" value="Probable disease resistance protein At1g63360"/>
    <property type="match status" value="1"/>
</dbReference>
<evidence type="ECO:0000313" key="22">
    <source>
        <dbReference type="Proteomes" id="UP000095767"/>
    </source>
</evidence>
<keyword evidence="7" id="KW-0479">Metal-binding</keyword>
<dbReference type="InterPro" id="IPR058922">
    <property type="entry name" value="WHD_DRP"/>
</dbReference>
<dbReference type="OrthoDB" id="636908at2759"/>
<comment type="catalytic activity">
    <reaction evidence="16">
        <text>O-phospho-L-seryl-[protein] + H2O = L-seryl-[protein] + phosphate</text>
        <dbReference type="Rhea" id="RHEA:20629"/>
        <dbReference type="Rhea" id="RHEA-COMP:9863"/>
        <dbReference type="Rhea" id="RHEA-COMP:11604"/>
        <dbReference type="ChEBI" id="CHEBI:15377"/>
        <dbReference type="ChEBI" id="CHEBI:29999"/>
        <dbReference type="ChEBI" id="CHEBI:43474"/>
        <dbReference type="ChEBI" id="CHEBI:83421"/>
        <dbReference type="EC" id="3.1.3.16"/>
    </reaction>
</comment>
<dbReference type="InterPro" id="IPR036457">
    <property type="entry name" value="PPM-type-like_dom_sf"/>
</dbReference>
<keyword evidence="11" id="KW-0611">Plant defense</keyword>
<dbReference type="Pfam" id="PF00481">
    <property type="entry name" value="PP2C"/>
    <property type="match status" value="1"/>
</dbReference>
<evidence type="ECO:0000259" key="20">
    <source>
        <dbReference type="PROSITE" id="PS51746"/>
    </source>
</evidence>
<dbReference type="SUPFAM" id="SSF81606">
    <property type="entry name" value="PP2C-like"/>
    <property type="match status" value="1"/>
</dbReference>
<dbReference type="GO" id="GO:0002758">
    <property type="term" value="P:innate immune response-activating signaling pathway"/>
    <property type="evidence" value="ECO:0007669"/>
    <property type="project" value="UniProtKB-ARBA"/>
</dbReference>
<dbReference type="STRING" id="888268.A0A1E5VST8"/>
<evidence type="ECO:0000256" key="13">
    <source>
        <dbReference type="ARBA" id="ARBA00022912"/>
    </source>
</evidence>
<dbReference type="GO" id="GO:0042742">
    <property type="term" value="P:defense response to bacterium"/>
    <property type="evidence" value="ECO:0007669"/>
    <property type="project" value="UniProtKB-ARBA"/>
</dbReference>
<proteinExistence type="inferred from homology"/>
<dbReference type="SMART" id="SM00332">
    <property type="entry name" value="PP2Cc"/>
    <property type="match status" value="1"/>
</dbReference>
<feature type="region of interest" description="Disordered" evidence="19">
    <location>
        <begin position="1024"/>
        <end position="1049"/>
    </location>
</feature>
<evidence type="ECO:0000256" key="19">
    <source>
        <dbReference type="SAM" id="MobiDB-lite"/>
    </source>
</evidence>
<dbReference type="GO" id="GO:0004722">
    <property type="term" value="F:protein serine/threonine phosphatase activity"/>
    <property type="evidence" value="ECO:0007669"/>
    <property type="project" value="UniProtKB-EC"/>
</dbReference>
<keyword evidence="10 18" id="KW-0378">Hydrolase</keyword>
<dbReference type="InterPro" id="IPR027417">
    <property type="entry name" value="P-loop_NTPase"/>
</dbReference>
<keyword evidence="8" id="KW-0677">Repeat</keyword>
<dbReference type="Pfam" id="PF00931">
    <property type="entry name" value="NB-ARC"/>
    <property type="match status" value="1"/>
</dbReference>
<evidence type="ECO:0000256" key="4">
    <source>
        <dbReference type="ARBA" id="ARBA00008894"/>
    </source>
</evidence>
<dbReference type="PANTHER" id="PTHR23155:SF1094">
    <property type="entry name" value="OS11G0686400 PROTEIN"/>
    <property type="match status" value="1"/>
</dbReference>
<comment type="caution">
    <text evidence="21">The sequence shown here is derived from an EMBL/GenBank/DDBJ whole genome shotgun (WGS) entry which is preliminary data.</text>
</comment>
<dbReference type="SUPFAM" id="SSF52540">
    <property type="entry name" value="P-loop containing nucleoside triphosphate hydrolases"/>
    <property type="match status" value="1"/>
</dbReference>
<comment type="similarity">
    <text evidence="4">Belongs to the disease resistance NB-LRR family.</text>
</comment>
<dbReference type="Gene3D" id="1.20.5.4130">
    <property type="match status" value="1"/>
</dbReference>
<keyword evidence="15" id="KW-0464">Manganese</keyword>
<dbReference type="Pfam" id="PF18052">
    <property type="entry name" value="Rx_N"/>
    <property type="match status" value="1"/>
</dbReference>
<comment type="similarity">
    <text evidence="3 18">Belongs to the PP2C family.</text>
</comment>
<comment type="cofactor">
    <cofactor evidence="2">
        <name>Mg(2+)</name>
        <dbReference type="ChEBI" id="CHEBI:18420"/>
    </cofactor>
</comment>
<dbReference type="InterPro" id="IPR036388">
    <property type="entry name" value="WH-like_DNA-bd_sf"/>
</dbReference>
<evidence type="ECO:0000256" key="9">
    <source>
        <dbReference type="ARBA" id="ARBA00022741"/>
    </source>
</evidence>
<feature type="domain" description="PPM-type phosphatase" evidence="20">
    <location>
        <begin position="1125"/>
        <end position="1429"/>
    </location>
</feature>
<keyword evidence="12" id="KW-0460">Magnesium</keyword>
<gene>
    <name evidence="21" type="ORF">BAE44_0010810</name>
</gene>
<evidence type="ECO:0000256" key="7">
    <source>
        <dbReference type="ARBA" id="ARBA00022723"/>
    </source>
</evidence>
<comment type="catalytic activity">
    <reaction evidence="17">
        <text>O-phospho-L-threonyl-[protein] + H2O = L-threonyl-[protein] + phosphate</text>
        <dbReference type="Rhea" id="RHEA:47004"/>
        <dbReference type="Rhea" id="RHEA-COMP:11060"/>
        <dbReference type="Rhea" id="RHEA-COMP:11605"/>
        <dbReference type="ChEBI" id="CHEBI:15377"/>
        <dbReference type="ChEBI" id="CHEBI:30013"/>
        <dbReference type="ChEBI" id="CHEBI:43474"/>
        <dbReference type="ChEBI" id="CHEBI:61977"/>
        <dbReference type="EC" id="3.1.3.16"/>
    </reaction>
</comment>
<dbReference type="FunFam" id="3.60.40.10:FF:000020">
    <property type="entry name" value="Probable protein phosphatase 2C 42"/>
    <property type="match status" value="1"/>
</dbReference>
<evidence type="ECO:0000256" key="10">
    <source>
        <dbReference type="ARBA" id="ARBA00022801"/>
    </source>
</evidence>
<comment type="cofactor">
    <cofactor evidence="1">
        <name>Mn(2+)</name>
        <dbReference type="ChEBI" id="CHEBI:29035"/>
    </cofactor>
</comment>
<dbReference type="InterPro" id="IPR002182">
    <property type="entry name" value="NB-ARC"/>
</dbReference>
<dbReference type="GO" id="GO:0009626">
    <property type="term" value="P:plant-type hypersensitive response"/>
    <property type="evidence" value="ECO:0007669"/>
    <property type="project" value="UniProtKB-ARBA"/>
</dbReference>
<dbReference type="PRINTS" id="PR00364">
    <property type="entry name" value="DISEASERSIST"/>
</dbReference>
<evidence type="ECO:0000256" key="3">
    <source>
        <dbReference type="ARBA" id="ARBA00006702"/>
    </source>
</evidence>
<evidence type="ECO:0000256" key="6">
    <source>
        <dbReference type="ARBA" id="ARBA00022614"/>
    </source>
</evidence>
<evidence type="ECO:0000256" key="11">
    <source>
        <dbReference type="ARBA" id="ARBA00022821"/>
    </source>
</evidence>
<keyword evidence="9" id="KW-0547">Nucleotide-binding</keyword>
<dbReference type="GO" id="GO:0043531">
    <property type="term" value="F:ADP binding"/>
    <property type="evidence" value="ECO:0007669"/>
    <property type="project" value="InterPro"/>
</dbReference>
<dbReference type="PANTHER" id="PTHR23155">
    <property type="entry name" value="DISEASE RESISTANCE PROTEIN RP"/>
    <property type="match status" value="1"/>
</dbReference>
<keyword evidence="6" id="KW-0433">Leucine-rich repeat</keyword>
<accession>A0A1E5VST8</accession>
<dbReference type="InterPro" id="IPR041118">
    <property type="entry name" value="Rx_N"/>
</dbReference>